<dbReference type="AlphaFoldDB" id="A0A929FX44"/>
<accession>A0A929FX44</accession>
<dbReference type="EMBL" id="JADEYC010000011">
    <property type="protein sequence ID" value="MBE9374271.1"/>
    <property type="molecule type" value="Genomic_DNA"/>
</dbReference>
<organism evidence="2 3">
    <name type="scientific">Saccharopolyspora montiporae</name>
    <dbReference type="NCBI Taxonomy" id="2781240"/>
    <lineage>
        <taxon>Bacteria</taxon>
        <taxon>Bacillati</taxon>
        <taxon>Actinomycetota</taxon>
        <taxon>Actinomycetes</taxon>
        <taxon>Pseudonocardiales</taxon>
        <taxon>Pseudonocardiaceae</taxon>
        <taxon>Saccharopolyspora</taxon>
    </lineage>
</organism>
<keyword evidence="3" id="KW-1185">Reference proteome</keyword>
<dbReference type="Pfam" id="PF01882">
    <property type="entry name" value="DUF58"/>
    <property type="match status" value="1"/>
</dbReference>
<reference evidence="2" key="1">
    <citation type="submission" date="2020-10" db="EMBL/GenBank/DDBJ databases">
        <title>Diversity and distribution of actinomycetes associated with coral in the coast of Hainan.</title>
        <authorList>
            <person name="Li F."/>
        </authorList>
    </citation>
    <scope>NUCLEOTIDE SEQUENCE</scope>
    <source>
        <strain evidence="2">HNM0983</strain>
    </source>
</reference>
<dbReference type="PANTHER" id="PTHR34351:SF1">
    <property type="entry name" value="SLR1927 PROTEIN"/>
    <property type="match status" value="1"/>
</dbReference>
<sequence length="414" mass="44165">MLGGLTIRGRCLLAAGAAAAICALVLDERDLLRVAAFATALPLLALGMSARARLGVDARREVSPPRLPAGERTTVRLHLSARGRLPAGGLALEDGLPHSLGRRPKFRLETVNRTAPPVLEYPVVARMRGIHRIGPLRTRVDDPLGLSEFDRELAGTSRLVVVPRVVELSGLPVGSGLGTGEDGSARLRSGHGEDDTMVRQYRHGDDIRRVHWKTTARRDELMVRAEERPWHGGVTVLLDRRSAAHRGTGPHASLEWAVSAAASIYLHVRRQGRPAHLVTEDGARLASPAAEPDTVLDSLAALRSSTHRDLVCHSDPGDGQELVAVLGEITTAAVRELTALRPEGSTSLALLLDTRAWAGLPVGGPGPDTAAQRLRAAGWSVVVVPGEQASVAAMWQQLCDEPAVPAARVPENEL</sequence>
<gene>
    <name evidence="2" type="ORF">IQ251_07400</name>
</gene>
<dbReference type="InterPro" id="IPR002881">
    <property type="entry name" value="DUF58"/>
</dbReference>
<evidence type="ECO:0000259" key="1">
    <source>
        <dbReference type="Pfam" id="PF01882"/>
    </source>
</evidence>
<dbReference type="PANTHER" id="PTHR34351">
    <property type="entry name" value="SLR1927 PROTEIN-RELATED"/>
    <property type="match status" value="1"/>
</dbReference>
<feature type="domain" description="DUF58" evidence="1">
    <location>
        <begin position="198"/>
        <end position="299"/>
    </location>
</feature>
<evidence type="ECO:0000313" key="2">
    <source>
        <dbReference type="EMBL" id="MBE9374271.1"/>
    </source>
</evidence>
<proteinExistence type="predicted"/>
<name>A0A929FX44_9PSEU</name>
<comment type="caution">
    <text evidence="2">The sequence shown here is derived from an EMBL/GenBank/DDBJ whole genome shotgun (WGS) entry which is preliminary data.</text>
</comment>
<dbReference type="RefSeq" id="WP_193927716.1">
    <property type="nucleotide sequence ID" value="NZ_JADEYC010000011.1"/>
</dbReference>
<evidence type="ECO:0000313" key="3">
    <source>
        <dbReference type="Proteomes" id="UP000598360"/>
    </source>
</evidence>
<protein>
    <submittedName>
        <fullName evidence="2">DUF58 domain-containing protein</fullName>
    </submittedName>
</protein>
<dbReference type="Proteomes" id="UP000598360">
    <property type="component" value="Unassembled WGS sequence"/>
</dbReference>